<dbReference type="Gene3D" id="3.40.390.10">
    <property type="entry name" value="Collagenase (Catalytic Domain)"/>
    <property type="match status" value="1"/>
</dbReference>
<accession>A0A1F6P1I2</accession>
<organism evidence="2 3">
    <name type="scientific">Candidatus Magasanikbacteria bacterium RIFOXYC2_FULL_40_16</name>
    <dbReference type="NCBI Taxonomy" id="1798703"/>
    <lineage>
        <taxon>Bacteria</taxon>
        <taxon>Candidatus Magasanikiibacteriota</taxon>
    </lineage>
</organism>
<protein>
    <recommendedName>
        <fullName evidence="4">Peptidase M43 pregnancy-associated plasma-A domain-containing protein</fullName>
    </recommendedName>
</protein>
<dbReference type="SUPFAM" id="SSF55486">
    <property type="entry name" value="Metalloproteases ('zincins'), catalytic domain"/>
    <property type="match status" value="1"/>
</dbReference>
<gene>
    <name evidence="2" type="ORF">A2469_01145</name>
</gene>
<evidence type="ECO:0000313" key="3">
    <source>
        <dbReference type="Proteomes" id="UP000178895"/>
    </source>
</evidence>
<evidence type="ECO:0008006" key="4">
    <source>
        <dbReference type="Google" id="ProtNLM"/>
    </source>
</evidence>
<dbReference type="AlphaFoldDB" id="A0A1F6P1I2"/>
<feature type="signal peptide" evidence="1">
    <location>
        <begin position="1"/>
        <end position="21"/>
    </location>
</feature>
<dbReference type="PROSITE" id="PS51257">
    <property type="entry name" value="PROKAR_LIPOPROTEIN"/>
    <property type="match status" value="1"/>
</dbReference>
<dbReference type="InterPro" id="IPR024079">
    <property type="entry name" value="MetalloPept_cat_dom_sf"/>
</dbReference>
<dbReference type="EMBL" id="MFQY01000027">
    <property type="protein sequence ID" value="OGH89804.1"/>
    <property type="molecule type" value="Genomic_DNA"/>
</dbReference>
<keyword evidence="1" id="KW-0732">Signal</keyword>
<dbReference type="GO" id="GO:0008237">
    <property type="term" value="F:metallopeptidase activity"/>
    <property type="evidence" value="ECO:0007669"/>
    <property type="project" value="InterPro"/>
</dbReference>
<evidence type="ECO:0000313" key="2">
    <source>
        <dbReference type="EMBL" id="OGH89804.1"/>
    </source>
</evidence>
<evidence type="ECO:0000256" key="1">
    <source>
        <dbReference type="SAM" id="SignalP"/>
    </source>
</evidence>
<reference evidence="2 3" key="1">
    <citation type="journal article" date="2016" name="Nat. Commun.">
        <title>Thousands of microbial genomes shed light on interconnected biogeochemical processes in an aquifer system.</title>
        <authorList>
            <person name="Anantharaman K."/>
            <person name="Brown C.T."/>
            <person name="Hug L.A."/>
            <person name="Sharon I."/>
            <person name="Castelle C.J."/>
            <person name="Probst A.J."/>
            <person name="Thomas B.C."/>
            <person name="Singh A."/>
            <person name="Wilkins M.J."/>
            <person name="Karaoz U."/>
            <person name="Brodie E.L."/>
            <person name="Williams K.H."/>
            <person name="Hubbard S.S."/>
            <person name="Banfield J.F."/>
        </authorList>
    </citation>
    <scope>NUCLEOTIDE SEQUENCE [LARGE SCALE GENOMIC DNA]</scope>
</reference>
<dbReference type="Proteomes" id="UP000178895">
    <property type="component" value="Unassembled WGS sequence"/>
</dbReference>
<proteinExistence type="predicted"/>
<name>A0A1F6P1I2_9BACT</name>
<feature type="chain" id="PRO_5009525911" description="Peptidase M43 pregnancy-associated plasma-A domain-containing protein" evidence="1">
    <location>
        <begin position="22"/>
        <end position="186"/>
    </location>
</feature>
<comment type="caution">
    <text evidence="2">The sequence shown here is derived from an EMBL/GenBank/DDBJ whole genome shotgun (WGS) entry which is preliminary data.</text>
</comment>
<sequence length="186" mass="21066">MFRLITSLVILLSLSGCIPNADPPIFFRTDFEMTNENRVRIINVAKQVNYELGTLYGGDLLIFDGTSADTDGFQMDDLNDGHQDIYQIMEGSDTYNELLAGIGLDPEIWDWKGSVFFQGDMILINKDKITTSWSDRNVLHEFGHWLGLWHRNDPTSVMHMGGDVGHFSQLDKEAFCIVHDCAISPF</sequence>